<dbReference type="AlphaFoldDB" id="A0A165E5K4"/>
<dbReference type="PANTHER" id="PTHR47706">
    <property type="entry name" value="NMRA-LIKE FAMILY PROTEIN"/>
    <property type="match status" value="1"/>
</dbReference>
<dbReference type="InterPro" id="IPR051609">
    <property type="entry name" value="NmrA/Isoflavone_reductase-like"/>
</dbReference>
<dbReference type="InterPro" id="IPR036291">
    <property type="entry name" value="NAD(P)-bd_dom_sf"/>
</dbReference>
<dbReference type="InParanoid" id="A0A165E5K4"/>
<evidence type="ECO:0000313" key="5">
    <source>
        <dbReference type="Proteomes" id="UP000077266"/>
    </source>
</evidence>
<dbReference type="Gene3D" id="3.90.25.10">
    <property type="entry name" value="UDP-galactose 4-epimerase, domain 1"/>
    <property type="match status" value="1"/>
</dbReference>
<reference evidence="4 5" key="1">
    <citation type="journal article" date="2016" name="Mol. Biol. Evol.">
        <title>Comparative Genomics of Early-Diverging Mushroom-Forming Fungi Provides Insights into the Origins of Lignocellulose Decay Capabilities.</title>
        <authorList>
            <person name="Nagy L.G."/>
            <person name="Riley R."/>
            <person name="Tritt A."/>
            <person name="Adam C."/>
            <person name="Daum C."/>
            <person name="Floudas D."/>
            <person name="Sun H."/>
            <person name="Yadav J.S."/>
            <person name="Pangilinan J."/>
            <person name="Larsson K.H."/>
            <person name="Matsuura K."/>
            <person name="Barry K."/>
            <person name="Labutti K."/>
            <person name="Kuo R."/>
            <person name="Ohm R.A."/>
            <person name="Bhattacharya S.S."/>
            <person name="Shirouzu T."/>
            <person name="Yoshinaga Y."/>
            <person name="Martin F.M."/>
            <person name="Grigoriev I.V."/>
            <person name="Hibbett D.S."/>
        </authorList>
    </citation>
    <scope>NUCLEOTIDE SEQUENCE [LARGE SCALE GENOMIC DNA]</scope>
    <source>
        <strain evidence="4 5">HHB12029</strain>
    </source>
</reference>
<dbReference type="OrthoDB" id="9974981at2759"/>
<keyword evidence="5" id="KW-1185">Reference proteome</keyword>
<proteinExistence type="predicted"/>
<sequence>AGGPFGTAMLDELLKCGWHVVILARTPSAIPLRPNSTVVQLDLGNHSALVEAMRGAQVVMCSVSGRARTGVDSFEMQKPLIDAAISAGVRRYIPSEWATDHDHPAAQALPDLVYGSRRKVMRYLKEKAASGEIEYTLFFSGVLFDWALRNGWFGFDISKRHARIVNSGDLRRVVSSNAACAHATARALSLEHFDATANRSLRTVGGFISQNEVLAVLERLTGDKFTIEHISSEECGRRGRAVLQRGEFTVEAVRDLIISSAYSKSGPFNWGLEDNEWLGIKTEDLHAVIENVVSTT</sequence>
<dbReference type="EMBL" id="KV426166">
    <property type="protein sequence ID" value="KZV86118.1"/>
    <property type="molecule type" value="Genomic_DNA"/>
</dbReference>
<gene>
    <name evidence="4" type="ORF">EXIGLDRAFT_622302</name>
</gene>
<dbReference type="PANTHER" id="PTHR47706:SF9">
    <property type="entry name" value="NMRA-LIKE DOMAIN-CONTAINING PROTEIN-RELATED"/>
    <property type="match status" value="1"/>
</dbReference>
<keyword evidence="2" id="KW-0560">Oxidoreductase</keyword>
<dbReference type="SUPFAM" id="SSF51735">
    <property type="entry name" value="NAD(P)-binding Rossmann-fold domains"/>
    <property type="match status" value="1"/>
</dbReference>
<feature type="non-terminal residue" evidence="4">
    <location>
        <position position="1"/>
    </location>
</feature>
<keyword evidence="1" id="KW-0521">NADP</keyword>
<dbReference type="GO" id="GO:0016491">
    <property type="term" value="F:oxidoreductase activity"/>
    <property type="evidence" value="ECO:0007669"/>
    <property type="project" value="UniProtKB-KW"/>
</dbReference>
<dbReference type="InterPro" id="IPR045312">
    <property type="entry name" value="PCBER-like"/>
</dbReference>
<evidence type="ECO:0000256" key="1">
    <source>
        <dbReference type="ARBA" id="ARBA00022857"/>
    </source>
</evidence>
<accession>A0A165E5K4</accession>
<evidence type="ECO:0000259" key="3">
    <source>
        <dbReference type="Pfam" id="PF05368"/>
    </source>
</evidence>
<feature type="domain" description="NmrA-like" evidence="3">
    <location>
        <begin position="1"/>
        <end position="231"/>
    </location>
</feature>
<protein>
    <submittedName>
        <fullName evidence="4">NAD(P)-binding protein</fullName>
    </submittedName>
</protein>
<dbReference type="InterPro" id="IPR008030">
    <property type="entry name" value="NmrA-like"/>
</dbReference>
<dbReference type="CDD" id="cd05259">
    <property type="entry name" value="PCBER_SDR_a"/>
    <property type="match status" value="1"/>
</dbReference>
<dbReference type="Gene3D" id="3.40.50.720">
    <property type="entry name" value="NAD(P)-binding Rossmann-like Domain"/>
    <property type="match status" value="1"/>
</dbReference>
<organism evidence="4 5">
    <name type="scientific">Exidia glandulosa HHB12029</name>
    <dbReference type="NCBI Taxonomy" id="1314781"/>
    <lineage>
        <taxon>Eukaryota</taxon>
        <taxon>Fungi</taxon>
        <taxon>Dikarya</taxon>
        <taxon>Basidiomycota</taxon>
        <taxon>Agaricomycotina</taxon>
        <taxon>Agaricomycetes</taxon>
        <taxon>Auriculariales</taxon>
        <taxon>Exidiaceae</taxon>
        <taxon>Exidia</taxon>
    </lineage>
</organism>
<name>A0A165E5K4_EXIGL</name>
<dbReference type="Proteomes" id="UP000077266">
    <property type="component" value="Unassembled WGS sequence"/>
</dbReference>
<dbReference type="STRING" id="1314781.A0A165E5K4"/>
<dbReference type="Pfam" id="PF05368">
    <property type="entry name" value="NmrA"/>
    <property type="match status" value="1"/>
</dbReference>
<evidence type="ECO:0000256" key="2">
    <source>
        <dbReference type="ARBA" id="ARBA00023002"/>
    </source>
</evidence>
<evidence type="ECO:0000313" key="4">
    <source>
        <dbReference type="EMBL" id="KZV86118.1"/>
    </source>
</evidence>